<dbReference type="Pfam" id="PF19614">
    <property type="entry name" value="DUF6119"/>
    <property type="match status" value="1"/>
</dbReference>
<reference evidence="1 2" key="1">
    <citation type="submission" date="2019-09" db="EMBL/GenBank/DDBJ databases">
        <authorList>
            <person name="Chandra G."/>
            <person name="Truman W A."/>
        </authorList>
    </citation>
    <scope>NUCLEOTIDE SEQUENCE [LARGE SCALE GENOMIC DNA]</scope>
    <source>
        <strain evidence="1">PS712</strain>
    </source>
</reference>
<evidence type="ECO:0008006" key="3">
    <source>
        <dbReference type="Google" id="ProtNLM"/>
    </source>
</evidence>
<dbReference type="RefSeq" id="WP_150703332.1">
    <property type="nucleotide sequence ID" value="NZ_CABVIB010000016.1"/>
</dbReference>
<organism evidence="1 2">
    <name type="scientific">Pseudomonas fluorescens</name>
    <dbReference type="NCBI Taxonomy" id="294"/>
    <lineage>
        <taxon>Bacteria</taxon>
        <taxon>Pseudomonadati</taxon>
        <taxon>Pseudomonadota</taxon>
        <taxon>Gammaproteobacteria</taxon>
        <taxon>Pseudomonadales</taxon>
        <taxon>Pseudomonadaceae</taxon>
        <taxon>Pseudomonas</taxon>
    </lineage>
</organism>
<dbReference type="OrthoDB" id="2973047at2"/>
<evidence type="ECO:0000313" key="1">
    <source>
        <dbReference type="EMBL" id="VVO09810.1"/>
    </source>
</evidence>
<dbReference type="InterPro" id="IPR026487">
    <property type="entry name" value="CHP04141"/>
</dbReference>
<dbReference type="Proteomes" id="UP000326018">
    <property type="component" value="Unassembled WGS sequence"/>
</dbReference>
<dbReference type="NCBIfam" id="TIGR04141">
    <property type="entry name" value="TIGR04141 family sporadically distributed protein"/>
    <property type="match status" value="1"/>
</dbReference>
<dbReference type="EMBL" id="CABVIB010000016">
    <property type="protein sequence ID" value="VVO09810.1"/>
    <property type="molecule type" value="Genomic_DNA"/>
</dbReference>
<evidence type="ECO:0000313" key="2">
    <source>
        <dbReference type="Proteomes" id="UP000326018"/>
    </source>
</evidence>
<proteinExistence type="predicted"/>
<gene>
    <name evidence="1" type="ORF">PS712_03365</name>
</gene>
<accession>A0A5E7CX26</accession>
<dbReference type="AlphaFoldDB" id="A0A5E7CX26"/>
<protein>
    <recommendedName>
        <fullName evidence="3">Sporadically distributed protein, TIGR04141 family</fullName>
    </recommendedName>
</protein>
<name>A0A5E7CX26_PSEFL</name>
<sequence>MNSPYNIYKIKSSKLDQLKEKIAGVGLVEQKTHQAENYSMTFYFSEKIKGNDIWWWETYQNFFNEEVAKPKNIFHFGLLLCIQLDDPSQIYAVSLGKAHFYLSRFIQYDFGIDLAVRMADEHTILLKKSRYFTGTKRQDVSSYQKFQPNSYDPGESVDHLKLRASDKELWGEKNIIFADSIQLEMNRDPINLTQIFDQIKECLRGDEVIRLPKLEAASDELSEELDNLLMVSLRNRVGNVAIEEFHVYGVAICFNFHNYDYRLSAKKPGGSGYYRKDIGNSLTVEHISDFLEEHEDVECASSLSVQFKSDEQGLFTKDLKELLDLPVSFEGYHYFLRNGDWYKFNDTFMSYLKRSLDKIVTIVKEPLEEAEYIAWKEEKERQIEAGDAVDDNITYRESYFNKKQRDENGYLLLDRQLTLIRSLEDGKKNYKVEVADLYKDGEIISVKISETGPDLIYNIEQSKDSVELIKRGEIAFDQEFDTAALWFVFEEEVERITEFNSIQFLLAVESWRKLVSGLGLTPKIYVSRHNR</sequence>